<organism evidence="2 3">
    <name type="scientific">Microbacterium protaetiae</name>
    <dbReference type="NCBI Taxonomy" id="2509458"/>
    <lineage>
        <taxon>Bacteria</taxon>
        <taxon>Bacillati</taxon>
        <taxon>Actinomycetota</taxon>
        <taxon>Actinomycetes</taxon>
        <taxon>Micrococcales</taxon>
        <taxon>Microbacteriaceae</taxon>
        <taxon>Microbacterium</taxon>
    </lineage>
</organism>
<dbReference type="InterPro" id="IPR025893">
    <property type="entry name" value="Tocopherol_cyclase"/>
</dbReference>
<sequence>MEGYFWRVTDAASGRVLIALNGVNRGPRGSWATLGVAAHPGGFLQVAAHPEATADPRRIGARAGGAFAGDDSGLHVDLGPDARLDVEITDPVLWPHRAFGGSSIFQTVPALNQYWHPWLLGGRADGTATLGGQTWQLRGAQIYAEKNWGREGFPDAWWWGQAQGFAEPDACVAFAGGQVHAGPFRTEVTDLVVRLPGGRVVRLGNPGVSPVHAEVTDESWMLRGRGYGWTIEVDATAPRAASHILPVPLPSQERNTAGALEHLAGSLEVTVRRRGRLVWSGRSALAGLEHGGPERAAAELARRGAEPGATHAPPVSA</sequence>
<reference evidence="2 3" key="1">
    <citation type="submission" date="2019-01" db="EMBL/GenBank/DDBJ databases">
        <title>Genome sequencing of strain DFW100M-13.</title>
        <authorList>
            <person name="Heo J."/>
            <person name="Kim S.-J."/>
            <person name="Kim J.-S."/>
            <person name="Hong S.-B."/>
            <person name="Kwon S.-W."/>
        </authorList>
    </citation>
    <scope>NUCLEOTIDE SEQUENCE [LARGE SCALE GENOMIC DNA]</scope>
    <source>
        <strain evidence="2 3">DFW100M-13</strain>
    </source>
</reference>
<dbReference type="KEGG" id="mprt:ET475_06200"/>
<evidence type="ECO:0000313" key="3">
    <source>
        <dbReference type="Proteomes" id="UP000293995"/>
    </source>
</evidence>
<dbReference type="GO" id="GO:0009976">
    <property type="term" value="F:tocopherol cyclase activity"/>
    <property type="evidence" value="ECO:0007669"/>
    <property type="project" value="InterPro"/>
</dbReference>
<feature type="compositionally biased region" description="Basic and acidic residues" evidence="1">
    <location>
        <begin position="291"/>
        <end position="305"/>
    </location>
</feature>
<dbReference type="OrthoDB" id="9772627at2"/>
<evidence type="ECO:0000313" key="2">
    <source>
        <dbReference type="EMBL" id="QAY61746.1"/>
    </source>
</evidence>
<keyword evidence="3" id="KW-1185">Reference proteome</keyword>
<dbReference type="Pfam" id="PF14249">
    <property type="entry name" value="Tocopherol_cycl"/>
    <property type="match status" value="1"/>
</dbReference>
<dbReference type="AlphaFoldDB" id="A0A4P6EIC4"/>
<dbReference type="SUPFAM" id="SSF159245">
    <property type="entry name" value="AttH-like"/>
    <property type="match status" value="1"/>
</dbReference>
<dbReference type="EMBL" id="CP035494">
    <property type="protein sequence ID" value="QAY61746.1"/>
    <property type="molecule type" value="Genomic_DNA"/>
</dbReference>
<gene>
    <name evidence="2" type="ORF">ET475_06200</name>
</gene>
<evidence type="ECO:0000256" key="1">
    <source>
        <dbReference type="SAM" id="MobiDB-lite"/>
    </source>
</evidence>
<dbReference type="PANTHER" id="PTHR35309:SF4">
    <property type="entry name" value="TOCOPHEROL CYCLASE"/>
    <property type="match status" value="1"/>
</dbReference>
<dbReference type="Proteomes" id="UP000293995">
    <property type="component" value="Chromosome"/>
</dbReference>
<evidence type="ECO:0008006" key="4">
    <source>
        <dbReference type="Google" id="ProtNLM"/>
    </source>
</evidence>
<feature type="region of interest" description="Disordered" evidence="1">
    <location>
        <begin position="288"/>
        <end position="317"/>
    </location>
</feature>
<accession>A0A4P6EIC4</accession>
<name>A0A4P6EIC4_9MICO</name>
<dbReference type="PANTHER" id="PTHR35309">
    <property type="match status" value="1"/>
</dbReference>
<proteinExistence type="predicted"/>
<protein>
    <recommendedName>
        <fullName evidence="4">Tocopherol cyclase</fullName>
    </recommendedName>
</protein>